<dbReference type="SUPFAM" id="SSF50978">
    <property type="entry name" value="WD40 repeat-like"/>
    <property type="match status" value="1"/>
</dbReference>
<dbReference type="PANTHER" id="PTHR44675">
    <property type="entry name" value="PAK1 INTERACTING PROTEIN 1"/>
    <property type="match status" value="1"/>
</dbReference>
<dbReference type="EMBL" id="JAWRVE010000023">
    <property type="protein sequence ID" value="KAL1874314.1"/>
    <property type="molecule type" value="Genomic_DNA"/>
</dbReference>
<organism evidence="2 3">
    <name type="scientific">Diaporthe australafricana</name>
    <dbReference type="NCBI Taxonomy" id="127596"/>
    <lineage>
        <taxon>Eukaryota</taxon>
        <taxon>Fungi</taxon>
        <taxon>Dikarya</taxon>
        <taxon>Ascomycota</taxon>
        <taxon>Pezizomycotina</taxon>
        <taxon>Sordariomycetes</taxon>
        <taxon>Sordariomycetidae</taxon>
        <taxon>Diaporthales</taxon>
        <taxon>Diaporthaceae</taxon>
        <taxon>Diaporthe</taxon>
    </lineage>
</organism>
<dbReference type="Pfam" id="PF00400">
    <property type="entry name" value="WD40"/>
    <property type="match status" value="2"/>
</dbReference>
<dbReference type="SMART" id="SM00320">
    <property type="entry name" value="WD40"/>
    <property type="match status" value="4"/>
</dbReference>
<accession>A0ABR3XEF2</accession>
<evidence type="ECO:0000313" key="3">
    <source>
        <dbReference type="Proteomes" id="UP001583177"/>
    </source>
</evidence>
<feature type="region of interest" description="Disordered" evidence="1">
    <location>
        <begin position="490"/>
        <end position="516"/>
    </location>
</feature>
<proteinExistence type="predicted"/>
<sequence length="516" mass="55534">MAKRKRQAVAESEPAQKPQESKKVKPNRNGPQLPKKTRATKPAKASAGASASADETIQSQQRTDSPITIQIIAGSYDRVLHGVTATIQPPSSPSSPSQVDFADSFLFNAHTSAIRCLALSPPSASAPGQSQKVMLATGSTDERINVYNLSAHPPSTKASPDQELLSSIARRPILENSKNRELGTLMHHSSTVTRLVFPTRSKLLSSSEDSTVAVTRVRDWSLLSTIKAPVPAAMGRPSGDTAPMGGTPSGVNDFAVHPSMKVMISVSKGERCMRLWNLVTGKKAGVLEFARSTLQEIGEGRHSTGEGRRVVWGASDESGDEFAVGFDRDVLVFGMDSKVRCRIMPDARTKIHEFGYVKVGADTEDTAFAVSTEDGRVLFFSTKVADLEHGEAPEGKATPLPRAKLVAQVGGKAAGVTGRVKDFKVVQSDDAPGVLFITTASSDGKLRVWELMWEGLTSKARKEAPQAGKLLGTHDTQNRITCMEAFVMIPRPEGVEESEDELQEDEQEDDGDSDDE</sequence>
<name>A0ABR3XEF2_9PEZI</name>
<feature type="compositionally biased region" description="Acidic residues" evidence="1">
    <location>
        <begin position="495"/>
        <end position="516"/>
    </location>
</feature>
<feature type="compositionally biased region" description="Low complexity" evidence="1">
    <location>
        <begin position="42"/>
        <end position="53"/>
    </location>
</feature>
<dbReference type="InterPro" id="IPR051959">
    <property type="entry name" value="PAK1-Kinase_Regulator"/>
</dbReference>
<reference evidence="2 3" key="1">
    <citation type="journal article" date="2024" name="IMA Fungus">
        <title>IMA Genome - F19 : A genome assembly and annotation guide to empower mycologists, including annotated draft genome sequences of Ceratocystis pirilliformis, Diaporthe australafricana, Fusarium ophioides, Paecilomyces lecythidis, and Sporothrix stenoceras.</title>
        <authorList>
            <person name="Aylward J."/>
            <person name="Wilson A.M."/>
            <person name="Visagie C.M."/>
            <person name="Spraker J."/>
            <person name="Barnes I."/>
            <person name="Buitendag C."/>
            <person name="Ceriani C."/>
            <person name="Del Mar Angel L."/>
            <person name="du Plessis D."/>
            <person name="Fuchs T."/>
            <person name="Gasser K."/>
            <person name="Kramer D."/>
            <person name="Li W."/>
            <person name="Munsamy K."/>
            <person name="Piso A."/>
            <person name="Price J.L."/>
            <person name="Sonnekus B."/>
            <person name="Thomas C."/>
            <person name="van der Nest A."/>
            <person name="van Dijk A."/>
            <person name="van Heerden A."/>
            <person name="van Vuuren N."/>
            <person name="Yilmaz N."/>
            <person name="Duong T.A."/>
            <person name="van der Merwe N.A."/>
            <person name="Wingfield M.J."/>
            <person name="Wingfield B.D."/>
        </authorList>
    </citation>
    <scope>NUCLEOTIDE SEQUENCE [LARGE SCALE GENOMIC DNA]</scope>
    <source>
        <strain evidence="2 3">CMW 18300</strain>
    </source>
</reference>
<comment type="caution">
    <text evidence="2">The sequence shown here is derived from an EMBL/GenBank/DDBJ whole genome shotgun (WGS) entry which is preliminary data.</text>
</comment>
<protein>
    <submittedName>
        <fullName evidence="2">Protein mak11</fullName>
    </submittedName>
</protein>
<evidence type="ECO:0000313" key="2">
    <source>
        <dbReference type="EMBL" id="KAL1874314.1"/>
    </source>
</evidence>
<dbReference type="Gene3D" id="2.130.10.10">
    <property type="entry name" value="YVTN repeat-like/Quinoprotein amine dehydrogenase"/>
    <property type="match status" value="1"/>
</dbReference>
<gene>
    <name evidence="2" type="primary">MAK11</name>
    <name evidence="2" type="ORF">Daus18300_003678</name>
</gene>
<dbReference type="InterPro" id="IPR001680">
    <property type="entry name" value="WD40_rpt"/>
</dbReference>
<dbReference type="InterPro" id="IPR036322">
    <property type="entry name" value="WD40_repeat_dom_sf"/>
</dbReference>
<feature type="region of interest" description="Disordered" evidence="1">
    <location>
        <begin position="1"/>
        <end position="62"/>
    </location>
</feature>
<dbReference type="InterPro" id="IPR015943">
    <property type="entry name" value="WD40/YVTN_repeat-like_dom_sf"/>
</dbReference>
<dbReference type="PANTHER" id="PTHR44675:SF1">
    <property type="entry name" value="P21-ACTIVATED PROTEIN KINASE-INTERACTING PROTEIN 1"/>
    <property type="match status" value="1"/>
</dbReference>
<keyword evidence="3" id="KW-1185">Reference proteome</keyword>
<evidence type="ECO:0000256" key="1">
    <source>
        <dbReference type="SAM" id="MobiDB-lite"/>
    </source>
</evidence>
<dbReference type="Proteomes" id="UP001583177">
    <property type="component" value="Unassembled WGS sequence"/>
</dbReference>